<keyword evidence="1" id="KW-0812">Transmembrane</keyword>
<gene>
    <name evidence="2" type="ORF">Lwor_1703</name>
</gene>
<evidence type="ECO:0000256" key="1">
    <source>
        <dbReference type="SAM" id="Phobius"/>
    </source>
</evidence>
<dbReference type="EMBL" id="LNZC01000020">
    <property type="protein sequence ID" value="KTD78308.1"/>
    <property type="molecule type" value="Genomic_DNA"/>
</dbReference>
<evidence type="ECO:0008006" key="4">
    <source>
        <dbReference type="Google" id="ProtNLM"/>
    </source>
</evidence>
<accession>A0A0W1AAL4</accession>
<dbReference type="AlphaFoldDB" id="A0A0W1AAL4"/>
<evidence type="ECO:0000313" key="2">
    <source>
        <dbReference type="EMBL" id="KTD78308.1"/>
    </source>
</evidence>
<organism evidence="2 3">
    <name type="scientific">Legionella worsleiensis</name>
    <dbReference type="NCBI Taxonomy" id="45076"/>
    <lineage>
        <taxon>Bacteria</taxon>
        <taxon>Pseudomonadati</taxon>
        <taxon>Pseudomonadota</taxon>
        <taxon>Gammaproteobacteria</taxon>
        <taxon>Legionellales</taxon>
        <taxon>Legionellaceae</taxon>
        <taxon>Legionella</taxon>
    </lineage>
</organism>
<protein>
    <recommendedName>
        <fullName evidence="4">Transmembrane protein</fullName>
    </recommendedName>
</protein>
<keyword evidence="3" id="KW-1185">Reference proteome</keyword>
<proteinExistence type="predicted"/>
<feature type="transmembrane region" description="Helical" evidence="1">
    <location>
        <begin position="66"/>
        <end position="85"/>
    </location>
</feature>
<comment type="caution">
    <text evidence="2">The sequence shown here is derived from an EMBL/GenBank/DDBJ whole genome shotgun (WGS) entry which is preliminary data.</text>
</comment>
<keyword evidence="1" id="KW-0472">Membrane</keyword>
<keyword evidence="1" id="KW-1133">Transmembrane helix</keyword>
<dbReference type="Proteomes" id="UP000054662">
    <property type="component" value="Unassembled WGS sequence"/>
</dbReference>
<dbReference type="RefSeq" id="WP_058493491.1">
    <property type="nucleotide sequence ID" value="NZ_CBCRUR010000012.1"/>
</dbReference>
<evidence type="ECO:0000313" key="3">
    <source>
        <dbReference type="Proteomes" id="UP000054662"/>
    </source>
</evidence>
<reference evidence="2 3" key="1">
    <citation type="submission" date="2015-11" db="EMBL/GenBank/DDBJ databases">
        <title>Genomic analysis of 38 Legionella species identifies large and diverse effector repertoires.</title>
        <authorList>
            <person name="Burstein D."/>
            <person name="Amaro F."/>
            <person name="Zusman T."/>
            <person name="Lifshitz Z."/>
            <person name="Cohen O."/>
            <person name="Gilbert J.A."/>
            <person name="Pupko T."/>
            <person name="Shuman H.A."/>
            <person name="Segal G."/>
        </authorList>
    </citation>
    <scope>NUCLEOTIDE SEQUENCE [LARGE SCALE GENOMIC DNA]</scope>
    <source>
        <strain evidence="2 3">ATCC 49508</strain>
    </source>
</reference>
<name>A0A0W1AAL4_9GAMM</name>
<sequence>MNKMILILICNFIFIMTGYSAEQKKISSIINYPILIESAIKIANQSLTNYQIDAKNEDNKKNKTDWWMVGVTFFLGCGQIGLFWWQLRLIRDSLDDTKITALAAKETADAARNQAEVAQKGFFASHRPWIPANVLIGGPLEYDINGMNINLMFNLTNIGHSPAINTWVHFKAVVPAIGIDANFDPRKIQEQILEEARSKPNDFLGHVVFPGQTTSQYISTTVSNEELQRITNKTTLVHIVIIGCIDYGSTFEEGHHQTGFILELRRSDRPREEVQRQNRNPSAIFIDDGNIPMEDLRLFKHVINGFTAS</sequence>
<dbReference type="PATRIC" id="fig|45076.6.peg.1846"/>